<feature type="transmembrane region" description="Helical" evidence="10">
    <location>
        <begin position="110"/>
        <end position="135"/>
    </location>
</feature>
<feature type="transmembrane region" description="Helical" evidence="10">
    <location>
        <begin position="7"/>
        <end position="26"/>
    </location>
</feature>
<keyword evidence="1 10" id="KW-1003">Cell membrane</keyword>
<comment type="subunit">
    <text evidence="10">Probably interacts with PlsX.</text>
</comment>
<dbReference type="PANTHER" id="PTHR30309">
    <property type="entry name" value="INNER MEMBRANE PROTEIN YGIH"/>
    <property type="match status" value="1"/>
</dbReference>
<evidence type="ECO:0000313" key="11">
    <source>
        <dbReference type="EMBL" id="MDN4071448.1"/>
    </source>
</evidence>
<evidence type="ECO:0000256" key="10">
    <source>
        <dbReference type="HAMAP-Rule" id="MF_01043"/>
    </source>
</evidence>
<evidence type="ECO:0000256" key="3">
    <source>
        <dbReference type="ARBA" id="ARBA00022679"/>
    </source>
</evidence>
<keyword evidence="7 10" id="KW-0472">Membrane</keyword>
<protein>
    <recommendedName>
        <fullName evidence="10">Glycerol-3-phosphate acyltransferase</fullName>
    </recommendedName>
    <alternativeName>
        <fullName evidence="10">Acyl-PO4 G3P acyltransferase</fullName>
    </alternativeName>
    <alternativeName>
        <fullName evidence="10">Acyl-phosphate--glycerol-3-phosphate acyltransferase</fullName>
    </alternativeName>
    <alternativeName>
        <fullName evidence="10">G3P acyltransferase</fullName>
        <shortName evidence="10">GPAT</shortName>
        <ecNumber evidence="10">2.3.1.275</ecNumber>
    </alternativeName>
    <alternativeName>
        <fullName evidence="10">Lysophosphatidic acid synthase</fullName>
        <shortName evidence="10">LPA synthase</shortName>
    </alternativeName>
</protein>
<keyword evidence="4 10" id="KW-0812">Transmembrane</keyword>
<gene>
    <name evidence="10" type="primary">plsY</name>
    <name evidence="11" type="ORF">QYF49_00190</name>
</gene>
<dbReference type="Pfam" id="PF02660">
    <property type="entry name" value="G3P_acyltransf"/>
    <property type="match status" value="1"/>
</dbReference>
<comment type="similarity">
    <text evidence="10">Belongs to the PlsY family.</text>
</comment>
<accession>A0ABT8E0L9</accession>
<dbReference type="InterPro" id="IPR003811">
    <property type="entry name" value="G3P_acylTferase_PlsY"/>
</dbReference>
<organism evidence="11 12">
    <name type="scientific">Fictibacillus terranigra</name>
    <dbReference type="NCBI Taxonomy" id="3058424"/>
    <lineage>
        <taxon>Bacteria</taxon>
        <taxon>Bacillati</taxon>
        <taxon>Bacillota</taxon>
        <taxon>Bacilli</taxon>
        <taxon>Bacillales</taxon>
        <taxon>Fictibacillaceae</taxon>
        <taxon>Fictibacillus</taxon>
    </lineage>
</organism>
<keyword evidence="9 10" id="KW-1208">Phospholipid metabolism</keyword>
<keyword evidence="5 10" id="KW-1133">Transmembrane helix</keyword>
<dbReference type="GO" id="GO:0016746">
    <property type="term" value="F:acyltransferase activity"/>
    <property type="evidence" value="ECO:0007669"/>
    <property type="project" value="UniProtKB-KW"/>
</dbReference>
<proteinExistence type="inferred from homology"/>
<keyword evidence="2 10" id="KW-0444">Lipid biosynthesis</keyword>
<feature type="transmembrane region" description="Helical" evidence="10">
    <location>
        <begin position="167"/>
        <end position="187"/>
    </location>
</feature>
<evidence type="ECO:0000256" key="4">
    <source>
        <dbReference type="ARBA" id="ARBA00022692"/>
    </source>
</evidence>
<keyword evidence="12" id="KW-1185">Reference proteome</keyword>
<dbReference type="PANTHER" id="PTHR30309:SF0">
    <property type="entry name" value="GLYCEROL-3-PHOSPHATE ACYLTRANSFERASE-RELATED"/>
    <property type="match status" value="1"/>
</dbReference>
<evidence type="ECO:0000256" key="8">
    <source>
        <dbReference type="ARBA" id="ARBA00023209"/>
    </source>
</evidence>
<evidence type="ECO:0000256" key="1">
    <source>
        <dbReference type="ARBA" id="ARBA00022475"/>
    </source>
</evidence>
<comment type="caution">
    <text evidence="11">The sequence shown here is derived from an EMBL/GenBank/DDBJ whole genome shotgun (WGS) entry which is preliminary data.</text>
</comment>
<comment type="subcellular location">
    <subcellularLocation>
        <location evidence="10">Cell membrane</location>
        <topology evidence="10">Multi-pass membrane protein</topology>
    </subcellularLocation>
</comment>
<evidence type="ECO:0000256" key="6">
    <source>
        <dbReference type="ARBA" id="ARBA00023098"/>
    </source>
</evidence>
<name>A0ABT8E0L9_9BACL</name>
<keyword evidence="8 10" id="KW-0594">Phospholipid biosynthesis</keyword>
<reference evidence="11" key="1">
    <citation type="submission" date="2023-06" db="EMBL/GenBank/DDBJ databases">
        <title>Draft Genome Sequences of Representative Paenibacillus Polymyxa, Bacillus cereus, Fictibacillus sp., and Brevibacillus agri Strains Isolated from Amazonian Dark Earth.</title>
        <authorList>
            <person name="Pellegrinetti T.A."/>
            <person name="Cunha I.C.M."/>
            <person name="Chaves M.G."/>
            <person name="Freitas A.S."/>
            <person name="Silva A.V.R."/>
            <person name="Tsai S.M."/>
            <person name="Mendes L.W."/>
        </authorList>
    </citation>
    <scope>NUCLEOTIDE SEQUENCE</scope>
    <source>
        <strain evidence="11">CENA-BCM004</strain>
    </source>
</reference>
<comment type="pathway">
    <text evidence="10">Lipid metabolism; phospholipid metabolism.</text>
</comment>
<evidence type="ECO:0000313" key="12">
    <source>
        <dbReference type="Proteomes" id="UP001168694"/>
    </source>
</evidence>
<dbReference type="EMBL" id="JAUHLN010000001">
    <property type="protein sequence ID" value="MDN4071448.1"/>
    <property type="molecule type" value="Genomic_DNA"/>
</dbReference>
<keyword evidence="3 10" id="KW-0808">Transferase</keyword>
<sequence>MGTIQLILFLIGCYFIGNIMTGYLVAKWLKGVDLRREGTGNIGARNAGRVIGSWGFVLTLAGDLLKGALAVQLAKSYFGLSPSWQLAAFIMVIAGHLWPVALKFHGGKGVASFIGGILVFEWRIAAAAAVLFLLLFAVRKSLTVAGLITFLTVPILHYAFYQMLPSAFLLLFISALVVYVQIEDLALRLKRKS</sequence>
<dbReference type="EC" id="2.3.1.275" evidence="10"/>
<keyword evidence="11" id="KW-0012">Acyltransferase</keyword>
<evidence type="ECO:0000256" key="7">
    <source>
        <dbReference type="ARBA" id="ARBA00023136"/>
    </source>
</evidence>
<dbReference type="HAMAP" id="MF_01043">
    <property type="entry name" value="PlsY"/>
    <property type="match status" value="1"/>
</dbReference>
<dbReference type="Proteomes" id="UP001168694">
    <property type="component" value="Unassembled WGS sequence"/>
</dbReference>
<evidence type="ECO:0000256" key="9">
    <source>
        <dbReference type="ARBA" id="ARBA00023264"/>
    </source>
</evidence>
<comment type="function">
    <text evidence="10">Catalyzes the transfer of an acyl group from acyl-phosphate (acyl-PO(4)) to glycerol-3-phosphate (G3P) to form lysophosphatidic acid (LPA). This enzyme utilizes acyl-phosphate as fatty acyl donor, but not acyl-CoA or acyl-ACP.</text>
</comment>
<keyword evidence="6 10" id="KW-0443">Lipid metabolism</keyword>
<comment type="catalytic activity">
    <reaction evidence="10">
        <text>an acyl phosphate + sn-glycerol 3-phosphate = a 1-acyl-sn-glycero-3-phosphate + phosphate</text>
        <dbReference type="Rhea" id="RHEA:34075"/>
        <dbReference type="ChEBI" id="CHEBI:43474"/>
        <dbReference type="ChEBI" id="CHEBI:57597"/>
        <dbReference type="ChEBI" id="CHEBI:57970"/>
        <dbReference type="ChEBI" id="CHEBI:59918"/>
        <dbReference type="EC" id="2.3.1.275"/>
    </reaction>
</comment>
<feature type="transmembrane region" description="Helical" evidence="10">
    <location>
        <begin position="77"/>
        <end position="98"/>
    </location>
</feature>
<dbReference type="RefSeq" id="WP_290397625.1">
    <property type="nucleotide sequence ID" value="NZ_JAUHLN010000001.1"/>
</dbReference>
<evidence type="ECO:0000256" key="2">
    <source>
        <dbReference type="ARBA" id="ARBA00022516"/>
    </source>
</evidence>
<evidence type="ECO:0000256" key="5">
    <source>
        <dbReference type="ARBA" id="ARBA00022989"/>
    </source>
</evidence>
<feature type="transmembrane region" description="Helical" evidence="10">
    <location>
        <begin position="142"/>
        <end position="161"/>
    </location>
</feature>
<dbReference type="SMART" id="SM01207">
    <property type="entry name" value="G3P_acyltransf"/>
    <property type="match status" value="1"/>
</dbReference>